<reference evidence="1 2" key="1">
    <citation type="journal article" date="2012" name="PLoS ONE">
        <title>Genome sequence and transcriptome analysis of the radioresistant bacterium Deinococcus gobiensis: insights into the extreme environmental adaptations.</title>
        <authorList>
            <person name="Yuan M."/>
            <person name="Chen M."/>
            <person name="Zhang W."/>
            <person name="Lu W."/>
            <person name="Wang J."/>
            <person name="Yang M."/>
            <person name="Zhao P."/>
            <person name="Tang R."/>
            <person name="Li X."/>
            <person name="Hao Y."/>
            <person name="Zhou Z."/>
            <person name="Zhan Y."/>
            <person name="Yu H."/>
            <person name="Teng C."/>
            <person name="Yan Y."/>
            <person name="Ping S."/>
            <person name="Wang Y."/>
            <person name="Lin M."/>
        </authorList>
    </citation>
    <scope>NUCLEOTIDE SEQUENCE [LARGE SCALE GENOMIC DNA]</scope>
    <source>
        <strain evidence="2">DSM 21396 / JCM 16679 / CGMCC 1.7299 / I-0</strain>
        <plasmid evidence="1">P1</plasmid>
    </source>
</reference>
<dbReference type="RefSeq" id="WP_014695647.1">
    <property type="nucleotide sequence ID" value="NC_017805.1"/>
</dbReference>
<dbReference type="Proteomes" id="UP000007575">
    <property type="component" value="Plasmid P1"/>
</dbReference>
<name>H8H077_DEIGI</name>
<proteinExistence type="predicted"/>
<dbReference type="KEGG" id="dgo:DGo_PA0243"/>
<organism evidence="1 2">
    <name type="scientific">Deinococcus gobiensis (strain DSM 21396 / JCM 16679 / CGMCC 1.7299 / I-0)</name>
    <dbReference type="NCBI Taxonomy" id="745776"/>
    <lineage>
        <taxon>Bacteria</taxon>
        <taxon>Thermotogati</taxon>
        <taxon>Deinococcota</taxon>
        <taxon>Deinococci</taxon>
        <taxon>Deinococcales</taxon>
        <taxon>Deinococcaceae</taxon>
        <taxon>Deinococcus</taxon>
    </lineage>
</organism>
<dbReference type="EMBL" id="CP002192">
    <property type="protein sequence ID" value="AFD27129.1"/>
    <property type="molecule type" value="Genomic_DNA"/>
</dbReference>
<gene>
    <name evidence="1" type="ordered locus">DGo_PA0243</name>
</gene>
<dbReference type="OrthoDB" id="55224at2"/>
<keyword evidence="2" id="KW-1185">Reference proteome</keyword>
<keyword evidence="1" id="KW-0614">Plasmid</keyword>
<evidence type="ECO:0000313" key="2">
    <source>
        <dbReference type="Proteomes" id="UP000007575"/>
    </source>
</evidence>
<sequence>MPVMLARDLLHTVQDTIRTQFWVRVPTGSDFEAAAFLDEVQILGFEFVVGVRSTRRTEHSVHLTVADCPRIRYIKLQNWPHDTLTLGGIQHG</sequence>
<dbReference type="HOGENOM" id="CLU_2408375_0_0_0"/>
<dbReference type="AlphaFoldDB" id="H8H077"/>
<evidence type="ECO:0000313" key="1">
    <source>
        <dbReference type="EMBL" id="AFD27129.1"/>
    </source>
</evidence>
<protein>
    <submittedName>
        <fullName evidence="1">Transposase IS-4</fullName>
    </submittedName>
</protein>
<geneLocation type="plasmid" evidence="1 2">
    <name>P1</name>
</geneLocation>
<accession>H8H077</accession>